<dbReference type="AlphaFoldDB" id="A0A5B0LYX8"/>
<evidence type="ECO:0000313" key="3">
    <source>
        <dbReference type="EMBL" id="KAA1112178.1"/>
    </source>
</evidence>
<evidence type="ECO:0000313" key="2">
    <source>
        <dbReference type="EMBL" id="KAA1069611.1"/>
    </source>
</evidence>
<comment type="caution">
    <text evidence="2">The sequence shown here is derived from an EMBL/GenBank/DDBJ whole genome shotgun (WGS) entry which is preliminary data.</text>
</comment>
<name>A0A5B0LYX8_PUCGR</name>
<evidence type="ECO:0000313" key="4">
    <source>
        <dbReference type="Proteomes" id="UP000324748"/>
    </source>
</evidence>
<evidence type="ECO:0000256" key="1">
    <source>
        <dbReference type="SAM" id="MobiDB-lite"/>
    </source>
</evidence>
<dbReference type="EMBL" id="VDEP01000281">
    <property type="protein sequence ID" value="KAA1112178.1"/>
    <property type="molecule type" value="Genomic_DNA"/>
</dbReference>
<dbReference type="EMBL" id="VSWC01000183">
    <property type="protein sequence ID" value="KAA1069611.1"/>
    <property type="molecule type" value="Genomic_DNA"/>
</dbReference>
<proteinExistence type="predicted"/>
<protein>
    <submittedName>
        <fullName evidence="2">Uncharacterized protein</fullName>
    </submittedName>
</protein>
<accession>A0A5B0LYX8</accession>
<organism evidence="2 4">
    <name type="scientific">Puccinia graminis f. sp. tritici</name>
    <dbReference type="NCBI Taxonomy" id="56615"/>
    <lineage>
        <taxon>Eukaryota</taxon>
        <taxon>Fungi</taxon>
        <taxon>Dikarya</taxon>
        <taxon>Basidiomycota</taxon>
        <taxon>Pucciniomycotina</taxon>
        <taxon>Pucciniomycetes</taxon>
        <taxon>Pucciniales</taxon>
        <taxon>Pucciniaceae</taxon>
        <taxon>Puccinia</taxon>
    </lineage>
</organism>
<gene>
    <name evidence="2" type="ORF">PGT21_029473</name>
    <name evidence="3" type="ORF">PGTUg99_003939</name>
</gene>
<feature type="region of interest" description="Disordered" evidence="1">
    <location>
        <begin position="59"/>
        <end position="81"/>
    </location>
</feature>
<dbReference type="Proteomes" id="UP000324748">
    <property type="component" value="Unassembled WGS sequence"/>
</dbReference>
<dbReference type="Proteomes" id="UP000325313">
    <property type="component" value="Unassembled WGS sequence"/>
</dbReference>
<reference evidence="4 5" key="1">
    <citation type="submission" date="2019-05" db="EMBL/GenBank/DDBJ databases">
        <title>Emergence of the Ug99 lineage of the wheat stem rust pathogen through somatic hybridization.</title>
        <authorList>
            <person name="Li F."/>
            <person name="Upadhyaya N.M."/>
            <person name="Sperschneider J."/>
            <person name="Matny O."/>
            <person name="Nguyen-Phuc H."/>
            <person name="Mago R."/>
            <person name="Raley C."/>
            <person name="Miller M.E."/>
            <person name="Silverstein K.A.T."/>
            <person name="Henningsen E."/>
            <person name="Hirsch C.D."/>
            <person name="Visser B."/>
            <person name="Pretorius Z.A."/>
            <person name="Steffenson B.J."/>
            <person name="Schwessinger B."/>
            <person name="Dodds P.N."/>
            <person name="Figueroa M."/>
        </authorList>
    </citation>
    <scope>NUCLEOTIDE SEQUENCE [LARGE SCALE GENOMIC DNA]</scope>
    <source>
        <strain evidence="2">21-0</strain>
        <strain evidence="3 5">Ug99</strain>
    </source>
</reference>
<keyword evidence="4" id="KW-1185">Reference proteome</keyword>
<sequence length="81" mass="8685">MAEYEGQVALTRSTREAKKRCVASEQAYIGAQDDRASNASTNVCKGASATTEEAAMGNFLQSPRLHSNTLSRQESAPHSPL</sequence>
<evidence type="ECO:0000313" key="5">
    <source>
        <dbReference type="Proteomes" id="UP000325313"/>
    </source>
</evidence>